<dbReference type="NCBIfam" id="TIGR00758">
    <property type="entry name" value="UDG_fam4"/>
    <property type="match status" value="1"/>
</dbReference>
<evidence type="ECO:0000256" key="5">
    <source>
        <dbReference type="ARBA" id="ARBA00022485"/>
    </source>
</evidence>
<dbReference type="GO" id="GO:0004844">
    <property type="term" value="F:uracil DNA N-glycosylase activity"/>
    <property type="evidence" value="ECO:0007669"/>
    <property type="project" value="UniProtKB-EC"/>
</dbReference>
<keyword evidence="10" id="KW-0411">Iron-sulfur</keyword>
<evidence type="ECO:0000256" key="7">
    <source>
        <dbReference type="ARBA" id="ARBA00022763"/>
    </source>
</evidence>
<evidence type="ECO:0000256" key="2">
    <source>
        <dbReference type="ARBA" id="ARBA00006521"/>
    </source>
</evidence>
<dbReference type="PANTHER" id="PTHR33693:SF1">
    <property type="entry name" value="TYPE-4 URACIL-DNA GLYCOSYLASE"/>
    <property type="match status" value="1"/>
</dbReference>
<dbReference type="InterPro" id="IPR005273">
    <property type="entry name" value="Ura-DNA_glyco_family4"/>
</dbReference>
<keyword evidence="5" id="KW-0004">4Fe-4S</keyword>
<evidence type="ECO:0000256" key="10">
    <source>
        <dbReference type="ARBA" id="ARBA00023014"/>
    </source>
</evidence>
<dbReference type="SMART" id="SM00987">
    <property type="entry name" value="UreE_C"/>
    <property type="match status" value="1"/>
</dbReference>
<keyword evidence="7" id="KW-0227">DNA damage</keyword>
<comment type="similarity">
    <text evidence="2">Belongs to the uracil-DNA glycosylase (UDG) superfamily. Type 4 (UDGa) family.</text>
</comment>
<dbReference type="AlphaFoldDB" id="A0A3B1DBS7"/>
<evidence type="ECO:0000256" key="6">
    <source>
        <dbReference type="ARBA" id="ARBA00022723"/>
    </source>
</evidence>
<dbReference type="PANTHER" id="PTHR33693">
    <property type="entry name" value="TYPE-5 URACIL-DNA GLYCOSYLASE"/>
    <property type="match status" value="1"/>
</dbReference>
<keyword evidence="13" id="KW-0326">Glycosidase</keyword>
<keyword evidence="8 13" id="KW-0378">Hydrolase</keyword>
<dbReference type="SMART" id="SM00986">
    <property type="entry name" value="UDG"/>
    <property type="match status" value="1"/>
</dbReference>
<gene>
    <name evidence="13" type="ORF">MNBD_IGNAVI01-866</name>
</gene>
<dbReference type="Gene3D" id="3.40.470.10">
    <property type="entry name" value="Uracil-DNA glycosylase-like domain"/>
    <property type="match status" value="1"/>
</dbReference>
<dbReference type="InterPro" id="IPR005122">
    <property type="entry name" value="Uracil-DNA_glycosylase-like"/>
</dbReference>
<keyword evidence="6" id="KW-0479">Metal-binding</keyword>
<dbReference type="SUPFAM" id="SSF52141">
    <property type="entry name" value="Uracil-DNA glycosylase-like"/>
    <property type="match status" value="1"/>
</dbReference>
<evidence type="ECO:0000256" key="4">
    <source>
        <dbReference type="ARBA" id="ARBA00019403"/>
    </source>
</evidence>
<evidence type="ECO:0000256" key="3">
    <source>
        <dbReference type="ARBA" id="ARBA00012030"/>
    </source>
</evidence>
<dbReference type="GO" id="GO:0051539">
    <property type="term" value="F:4 iron, 4 sulfur cluster binding"/>
    <property type="evidence" value="ECO:0007669"/>
    <property type="project" value="UniProtKB-KW"/>
</dbReference>
<feature type="domain" description="Uracil-DNA glycosylase-like" evidence="12">
    <location>
        <begin position="97"/>
        <end position="243"/>
    </location>
</feature>
<keyword evidence="11" id="KW-0234">DNA repair</keyword>
<evidence type="ECO:0000313" key="13">
    <source>
        <dbReference type="EMBL" id="VAX26117.1"/>
    </source>
</evidence>
<dbReference type="InterPro" id="IPR051536">
    <property type="entry name" value="UDG_Type-4/5"/>
</dbReference>
<dbReference type="EC" id="3.2.2.27" evidence="3"/>
<organism evidence="13">
    <name type="scientific">hydrothermal vent metagenome</name>
    <dbReference type="NCBI Taxonomy" id="652676"/>
    <lineage>
        <taxon>unclassified sequences</taxon>
        <taxon>metagenomes</taxon>
        <taxon>ecological metagenomes</taxon>
    </lineage>
</organism>
<proteinExistence type="inferred from homology"/>
<keyword evidence="9" id="KW-0408">Iron</keyword>
<evidence type="ECO:0000259" key="12">
    <source>
        <dbReference type="SMART" id="SM00986"/>
    </source>
</evidence>
<evidence type="ECO:0000256" key="1">
    <source>
        <dbReference type="ARBA" id="ARBA00001400"/>
    </source>
</evidence>
<evidence type="ECO:0000256" key="8">
    <source>
        <dbReference type="ARBA" id="ARBA00022801"/>
    </source>
</evidence>
<name>A0A3B1DBS7_9ZZZZ</name>
<sequence length="255" mass="28958">MSEDIKYWLKTALAEQRETFGDELFEQIDIPDLTVNGSNTVYRDANDTAQKTSTIVSETTDLFNSDLMSYKTLDELYENIHDCQKCSLGATRNKFVFGVGNPNADLMLIGEAPGADEDKQGIPFVGRAGKLLTDILKAINFEREEVYIANILKCRPPNNRDPLPSEREVCKPYLFRQIELIKPKIILCLGKVASNVMLNNNDSLTKMRSEDHELNGIKLMVTYHPAALLRNPHWKKGTWEDVQKVRKLYDELTGS</sequence>
<reference evidence="13" key="1">
    <citation type="submission" date="2018-06" db="EMBL/GenBank/DDBJ databases">
        <authorList>
            <person name="Zhirakovskaya E."/>
        </authorList>
    </citation>
    <scope>NUCLEOTIDE SEQUENCE</scope>
</reference>
<protein>
    <recommendedName>
        <fullName evidence="4">Type-4 uracil-DNA glycosylase</fullName>
        <ecNumber evidence="3">3.2.2.27</ecNumber>
    </recommendedName>
</protein>
<comment type="catalytic activity">
    <reaction evidence="1">
        <text>Hydrolyzes single-stranded DNA or mismatched double-stranded DNA and polynucleotides, releasing free uracil.</text>
        <dbReference type="EC" id="3.2.2.27"/>
    </reaction>
</comment>
<dbReference type="Pfam" id="PF03167">
    <property type="entry name" value="UDG"/>
    <property type="match status" value="1"/>
</dbReference>
<dbReference type="GO" id="GO:0006281">
    <property type="term" value="P:DNA repair"/>
    <property type="evidence" value="ECO:0007669"/>
    <property type="project" value="UniProtKB-KW"/>
</dbReference>
<evidence type="ECO:0000256" key="9">
    <source>
        <dbReference type="ARBA" id="ARBA00023004"/>
    </source>
</evidence>
<evidence type="ECO:0000256" key="11">
    <source>
        <dbReference type="ARBA" id="ARBA00023204"/>
    </source>
</evidence>
<dbReference type="EMBL" id="UOGD01000323">
    <property type="protein sequence ID" value="VAX26117.1"/>
    <property type="molecule type" value="Genomic_DNA"/>
</dbReference>
<dbReference type="CDD" id="cd10030">
    <property type="entry name" value="UDG-F4_TTUDGA_SPO1dp_like"/>
    <property type="match status" value="1"/>
</dbReference>
<dbReference type="InterPro" id="IPR036895">
    <property type="entry name" value="Uracil-DNA_glycosylase-like_sf"/>
</dbReference>
<dbReference type="GO" id="GO:0046872">
    <property type="term" value="F:metal ion binding"/>
    <property type="evidence" value="ECO:0007669"/>
    <property type="project" value="UniProtKB-KW"/>
</dbReference>
<accession>A0A3B1DBS7</accession>